<dbReference type="InterPro" id="IPR019887">
    <property type="entry name" value="Tscrpt_reg_AsnC/Lrp_C"/>
</dbReference>
<dbReference type="Pfam" id="PF13404">
    <property type="entry name" value="HTH_AsnC-type"/>
    <property type="match status" value="1"/>
</dbReference>
<dbReference type="Gene3D" id="1.10.10.10">
    <property type="entry name" value="Winged helix-like DNA-binding domain superfamily/Winged helix DNA-binding domain"/>
    <property type="match status" value="1"/>
</dbReference>
<dbReference type="SUPFAM" id="SSF54909">
    <property type="entry name" value="Dimeric alpha+beta barrel"/>
    <property type="match status" value="1"/>
</dbReference>
<keyword evidence="2" id="KW-0238">DNA-binding</keyword>
<dbReference type="SUPFAM" id="SSF46785">
    <property type="entry name" value="Winged helix' DNA-binding domain"/>
    <property type="match status" value="1"/>
</dbReference>
<dbReference type="GO" id="GO:0043565">
    <property type="term" value="F:sequence-specific DNA binding"/>
    <property type="evidence" value="ECO:0007669"/>
    <property type="project" value="InterPro"/>
</dbReference>
<organism evidence="5 6">
    <name type="scientific">Azospirillum brasilense</name>
    <dbReference type="NCBI Taxonomy" id="192"/>
    <lineage>
        <taxon>Bacteria</taxon>
        <taxon>Pseudomonadati</taxon>
        <taxon>Pseudomonadota</taxon>
        <taxon>Alphaproteobacteria</taxon>
        <taxon>Rhodospirillales</taxon>
        <taxon>Azospirillaceae</taxon>
        <taxon>Azospirillum</taxon>
    </lineage>
</organism>
<dbReference type="GO" id="GO:0005829">
    <property type="term" value="C:cytosol"/>
    <property type="evidence" value="ECO:0007669"/>
    <property type="project" value="TreeGrafter"/>
</dbReference>
<dbReference type="Gene3D" id="3.30.70.920">
    <property type="match status" value="1"/>
</dbReference>
<name>A0A560BYP4_AZOBR</name>
<evidence type="ECO:0000256" key="1">
    <source>
        <dbReference type="ARBA" id="ARBA00023015"/>
    </source>
</evidence>
<evidence type="ECO:0000313" key="6">
    <source>
        <dbReference type="Proteomes" id="UP000318529"/>
    </source>
</evidence>
<feature type="domain" description="HTH asnC-type" evidence="4">
    <location>
        <begin position="24"/>
        <end position="95"/>
    </location>
</feature>
<evidence type="ECO:0000256" key="2">
    <source>
        <dbReference type="ARBA" id="ARBA00023125"/>
    </source>
</evidence>
<evidence type="ECO:0000256" key="3">
    <source>
        <dbReference type="ARBA" id="ARBA00023163"/>
    </source>
</evidence>
<dbReference type="InterPro" id="IPR036388">
    <property type="entry name" value="WH-like_DNA-bd_sf"/>
</dbReference>
<evidence type="ECO:0000313" key="5">
    <source>
        <dbReference type="EMBL" id="TWA77740.1"/>
    </source>
</evidence>
<reference evidence="5 6" key="1">
    <citation type="submission" date="2019-06" db="EMBL/GenBank/DDBJ databases">
        <title>Genomic Encyclopedia of Type Strains, Phase IV (KMG-V): Genome sequencing to study the core and pangenomes of soil and plant-associated prokaryotes.</title>
        <authorList>
            <person name="Whitman W."/>
        </authorList>
    </citation>
    <scope>NUCLEOTIDE SEQUENCE [LARGE SCALE GENOMIC DNA]</scope>
    <source>
        <strain evidence="5 6">BR 11650</strain>
    </source>
</reference>
<dbReference type="InterPro" id="IPR036390">
    <property type="entry name" value="WH_DNA-bd_sf"/>
</dbReference>
<dbReference type="InterPro" id="IPR019888">
    <property type="entry name" value="Tscrpt_reg_AsnC-like"/>
</dbReference>
<gene>
    <name evidence="5" type="ORF">FBZ83_11471</name>
</gene>
<dbReference type="Pfam" id="PF01037">
    <property type="entry name" value="AsnC_trans_reg"/>
    <property type="match status" value="1"/>
</dbReference>
<protein>
    <submittedName>
        <fullName evidence="5">AsnC family transcriptional regulator</fullName>
    </submittedName>
</protein>
<dbReference type="EMBL" id="VITH01000014">
    <property type="protein sequence ID" value="TWA77740.1"/>
    <property type="molecule type" value="Genomic_DNA"/>
</dbReference>
<dbReference type="SMART" id="SM00344">
    <property type="entry name" value="HTH_ASNC"/>
    <property type="match status" value="1"/>
</dbReference>
<dbReference type="AlphaFoldDB" id="A0A560BYP4"/>
<evidence type="ECO:0000259" key="4">
    <source>
        <dbReference type="PROSITE" id="PS50956"/>
    </source>
</evidence>
<proteinExistence type="predicted"/>
<accession>A0A560BYP4</accession>
<dbReference type="InterPro" id="IPR000485">
    <property type="entry name" value="AsnC-type_HTH_dom"/>
</dbReference>
<dbReference type="GO" id="GO:0043200">
    <property type="term" value="P:response to amino acid"/>
    <property type="evidence" value="ECO:0007669"/>
    <property type="project" value="TreeGrafter"/>
</dbReference>
<dbReference type="InterPro" id="IPR011008">
    <property type="entry name" value="Dimeric_a/b-barrel"/>
</dbReference>
<dbReference type="PANTHER" id="PTHR30154:SF53">
    <property type="entry name" value="HTH-TYPE TRANSCRIPTIONAL REGULATOR LRPC"/>
    <property type="match status" value="1"/>
</dbReference>
<keyword evidence="1" id="KW-0805">Transcription regulation</keyword>
<dbReference type="PROSITE" id="PS50956">
    <property type="entry name" value="HTH_ASNC_2"/>
    <property type="match status" value="1"/>
</dbReference>
<sequence>MCRLQGAETPDYARRIDGKAGDMMDELDQRLLDALQDNAREPTAALARRLRVSRSTVQSRIQRLEERGVIAGYTVRLSDETARRMIRAHVSLNLSPKLTAAVVQALKRIPEVRALHAISGAHDLIAVVRTGTMEEMDALIDRIGAIDGIERTTSSIIMATKFER</sequence>
<dbReference type="Proteomes" id="UP000318529">
    <property type="component" value="Unassembled WGS sequence"/>
</dbReference>
<dbReference type="PANTHER" id="PTHR30154">
    <property type="entry name" value="LEUCINE-RESPONSIVE REGULATORY PROTEIN"/>
    <property type="match status" value="1"/>
</dbReference>
<dbReference type="PRINTS" id="PR00033">
    <property type="entry name" value="HTHASNC"/>
</dbReference>
<comment type="caution">
    <text evidence="5">The sequence shown here is derived from an EMBL/GenBank/DDBJ whole genome shotgun (WGS) entry which is preliminary data.</text>
</comment>
<keyword evidence="3" id="KW-0804">Transcription</keyword>